<evidence type="ECO:0000313" key="7">
    <source>
        <dbReference type="Proteomes" id="UP000449547"/>
    </source>
</evidence>
<gene>
    <name evidence="6" type="ORF">DIURU_005438</name>
</gene>
<dbReference type="InterPro" id="IPR023631">
    <property type="entry name" value="Amidase_dom"/>
</dbReference>
<dbReference type="PIRSF" id="PIRSF001221">
    <property type="entry name" value="Amidase_fungi"/>
    <property type="match status" value="1"/>
</dbReference>
<feature type="domain" description="Amidase" evidence="5">
    <location>
        <begin position="98"/>
        <end position="548"/>
    </location>
</feature>
<dbReference type="Gene3D" id="3.90.1300.10">
    <property type="entry name" value="Amidase signature (AS) domain"/>
    <property type="match status" value="1"/>
</dbReference>
<evidence type="ECO:0000256" key="4">
    <source>
        <dbReference type="PIRSR" id="PIRSR001221-2"/>
    </source>
</evidence>
<dbReference type="PANTHER" id="PTHR46072:SF4">
    <property type="entry name" value="AMIDASE C550.07-RELATED"/>
    <property type="match status" value="1"/>
</dbReference>
<evidence type="ECO:0000256" key="1">
    <source>
        <dbReference type="ARBA" id="ARBA00009199"/>
    </source>
</evidence>
<name>A0A642UCY0_DIURU</name>
<dbReference type="Proteomes" id="UP000449547">
    <property type="component" value="Unassembled WGS sequence"/>
</dbReference>
<feature type="active site" description="Charge relay system" evidence="3">
    <location>
        <position position="154"/>
    </location>
</feature>
<dbReference type="RefSeq" id="XP_034009667.1">
    <property type="nucleotide sequence ID" value="XM_034158420.1"/>
</dbReference>
<feature type="binding site" evidence="4">
    <location>
        <position position="203"/>
    </location>
    <ligand>
        <name>substrate</name>
    </ligand>
</feature>
<dbReference type="OrthoDB" id="6428749at2759"/>
<dbReference type="Pfam" id="PF01425">
    <property type="entry name" value="Amidase"/>
    <property type="match status" value="1"/>
</dbReference>
<organism evidence="6 7">
    <name type="scientific">Diutina rugosa</name>
    <name type="common">Yeast</name>
    <name type="synonym">Candida rugosa</name>
    <dbReference type="NCBI Taxonomy" id="5481"/>
    <lineage>
        <taxon>Eukaryota</taxon>
        <taxon>Fungi</taxon>
        <taxon>Dikarya</taxon>
        <taxon>Ascomycota</taxon>
        <taxon>Saccharomycotina</taxon>
        <taxon>Pichiomycetes</taxon>
        <taxon>Debaryomycetaceae</taxon>
        <taxon>Diutina</taxon>
    </lineage>
</organism>
<protein>
    <recommendedName>
        <fullName evidence="5">Amidase domain-containing protein</fullName>
    </recommendedName>
</protein>
<dbReference type="VEuPathDB" id="FungiDB:DIURU_005438"/>
<feature type="binding site" evidence="4">
    <location>
        <position position="229"/>
    </location>
    <ligand>
        <name>substrate</name>
    </ligand>
</feature>
<feature type="active site" description="Charge relay system" evidence="3">
    <location>
        <position position="229"/>
    </location>
</feature>
<sequence length="560" mass="62981">MVIKKDYKELGREIRKHYWDTVNKTIELFPFDDAETKQVMLDLPRAFGEDMADHGKPAEFPVQVYQEKLPKKVQEIIYMEPTKLIAKMQKGELKVYDVIRYYFHAGLFASMLTNCIYEFLPERALDQVKKLEKLQADGADMAKYPLFGLPLGVKEMIPLKGYAPTHGSPCHLDRITNYDAQIVEISERLGAVTICRETNVQSLMALECESWGHGLTVNPFNSKLAPGGSSGGSGATAGMRASAVSLGSDIGGSIRSPAACNGVYGLRSTLGRIPTSDYFSCQRGSQSIISVTGPITRSLKMAELFMKSIVAAEPWLMDPSLAPIPWKSPEQKKFRVGFVEWDGNVMPHPPILRGIREVKEKLSKLPNVEVVEFKQFGVDRSNEILGHLYFEDGGADTRAKCEATGEPILEQVHWAIDDAKELTWPEQWDWNIKKDEFRKDYLKHWMSYTNDNGEKLDAVIGPVYPAVAPKHKTAKYWSYTSLYNTLDLPTLVVPVGTVDPAKDKPNTDYKPANDMDKFYQSIYESADEYKNAPIAVGVTGMRFTDEKLFDIARLFANEDE</sequence>
<evidence type="ECO:0000313" key="6">
    <source>
        <dbReference type="EMBL" id="KAA8896925.1"/>
    </source>
</evidence>
<evidence type="ECO:0000256" key="2">
    <source>
        <dbReference type="ARBA" id="ARBA00022801"/>
    </source>
</evidence>
<comment type="similarity">
    <text evidence="1">Belongs to the amidase family.</text>
</comment>
<dbReference type="SUPFAM" id="SSF75304">
    <property type="entry name" value="Amidase signature (AS) enzymes"/>
    <property type="match status" value="1"/>
</dbReference>
<evidence type="ECO:0000256" key="3">
    <source>
        <dbReference type="PIRSR" id="PIRSR001221-1"/>
    </source>
</evidence>
<accession>A0A642UCY0</accession>
<dbReference type="EMBL" id="SWFT01000161">
    <property type="protein sequence ID" value="KAA8896925.1"/>
    <property type="molecule type" value="Genomic_DNA"/>
</dbReference>
<dbReference type="GO" id="GO:0016787">
    <property type="term" value="F:hydrolase activity"/>
    <property type="evidence" value="ECO:0007669"/>
    <property type="project" value="UniProtKB-KW"/>
</dbReference>
<comment type="caution">
    <text evidence="6">The sequence shown here is derived from an EMBL/GenBank/DDBJ whole genome shotgun (WGS) entry which is preliminary data.</text>
</comment>
<proteinExistence type="inferred from homology"/>
<evidence type="ECO:0000259" key="5">
    <source>
        <dbReference type="Pfam" id="PF01425"/>
    </source>
</evidence>
<keyword evidence="7" id="KW-1185">Reference proteome</keyword>
<keyword evidence="2" id="KW-0378">Hydrolase</keyword>
<dbReference type="PANTHER" id="PTHR46072">
    <property type="entry name" value="AMIDASE-RELATED-RELATED"/>
    <property type="match status" value="1"/>
</dbReference>
<dbReference type="AlphaFoldDB" id="A0A642UCY0"/>
<reference evidence="6 7" key="1">
    <citation type="submission" date="2019-07" db="EMBL/GenBank/DDBJ databases">
        <title>Genome assembly of two rare yeast pathogens: Diutina rugosa and Trichomonascus ciferrii.</title>
        <authorList>
            <person name="Mixao V."/>
            <person name="Saus E."/>
            <person name="Hansen A."/>
            <person name="Lass-Flor C."/>
            <person name="Gabaldon T."/>
        </authorList>
    </citation>
    <scope>NUCLEOTIDE SEQUENCE [LARGE SCALE GENOMIC DNA]</scope>
    <source>
        <strain evidence="6 7">CBS 613</strain>
    </source>
</reference>
<feature type="binding site" evidence="4">
    <location>
        <begin position="250"/>
        <end position="253"/>
    </location>
    <ligand>
        <name>substrate</name>
    </ligand>
</feature>
<dbReference type="GeneID" id="54784089"/>
<feature type="active site" description="Acyl-ester intermediate" evidence="3">
    <location>
        <position position="253"/>
    </location>
</feature>
<dbReference type="InterPro" id="IPR036928">
    <property type="entry name" value="AS_sf"/>
</dbReference>
<dbReference type="OMA" id="AQVATNC"/>